<feature type="region of interest" description="Disordered" evidence="1">
    <location>
        <begin position="1"/>
        <end position="29"/>
    </location>
</feature>
<reference evidence="2 3" key="1">
    <citation type="journal article" date="2021" name="BMC Genomics">
        <title>Datura genome reveals duplications of psychoactive alkaloid biosynthetic genes and high mutation rate following tissue culture.</title>
        <authorList>
            <person name="Rajewski A."/>
            <person name="Carter-House D."/>
            <person name="Stajich J."/>
            <person name="Litt A."/>
        </authorList>
    </citation>
    <scope>NUCLEOTIDE SEQUENCE [LARGE SCALE GENOMIC DNA]</scope>
    <source>
        <strain evidence="2">AR-01</strain>
    </source>
</reference>
<dbReference type="EMBL" id="JACEIK010001028">
    <property type="protein sequence ID" value="MCD7465218.1"/>
    <property type="molecule type" value="Genomic_DNA"/>
</dbReference>
<comment type="caution">
    <text evidence="2">The sequence shown here is derived from an EMBL/GenBank/DDBJ whole genome shotgun (WGS) entry which is preliminary data.</text>
</comment>
<dbReference type="Proteomes" id="UP000823775">
    <property type="component" value="Unassembled WGS sequence"/>
</dbReference>
<keyword evidence="3" id="KW-1185">Reference proteome</keyword>
<evidence type="ECO:0000313" key="2">
    <source>
        <dbReference type="EMBL" id="MCD7465218.1"/>
    </source>
</evidence>
<gene>
    <name evidence="2" type="ORF">HAX54_000807</name>
</gene>
<evidence type="ECO:0000313" key="3">
    <source>
        <dbReference type="Proteomes" id="UP000823775"/>
    </source>
</evidence>
<name>A0ABS8T264_DATST</name>
<accession>A0ABS8T264</accession>
<evidence type="ECO:0000256" key="1">
    <source>
        <dbReference type="SAM" id="MobiDB-lite"/>
    </source>
</evidence>
<organism evidence="2 3">
    <name type="scientific">Datura stramonium</name>
    <name type="common">Jimsonweed</name>
    <name type="synonym">Common thornapple</name>
    <dbReference type="NCBI Taxonomy" id="4076"/>
    <lineage>
        <taxon>Eukaryota</taxon>
        <taxon>Viridiplantae</taxon>
        <taxon>Streptophyta</taxon>
        <taxon>Embryophyta</taxon>
        <taxon>Tracheophyta</taxon>
        <taxon>Spermatophyta</taxon>
        <taxon>Magnoliopsida</taxon>
        <taxon>eudicotyledons</taxon>
        <taxon>Gunneridae</taxon>
        <taxon>Pentapetalae</taxon>
        <taxon>asterids</taxon>
        <taxon>lamiids</taxon>
        <taxon>Solanales</taxon>
        <taxon>Solanaceae</taxon>
        <taxon>Solanoideae</taxon>
        <taxon>Datureae</taxon>
        <taxon>Datura</taxon>
    </lineage>
</organism>
<protein>
    <submittedName>
        <fullName evidence="2">Uncharacterized protein</fullName>
    </submittedName>
</protein>
<sequence length="104" mass="11541">MVQSLSGKHSKDKPAQCNPNMKYAERKQSHRLVPEYSLDSTTDKALHLLHSRPVVLLPVEALVSPISTDQEGKLGLEQIGVFKYGRKDKSGADRCLQLDGLNLD</sequence>
<proteinExistence type="predicted"/>